<gene>
    <name evidence="3" type="ORF">GP644_22565</name>
</gene>
<reference evidence="3 4" key="1">
    <citation type="submission" date="2019-12" db="EMBL/GenBank/DDBJ databases">
        <authorList>
            <person name="Zhang Y.-J."/>
        </authorList>
    </citation>
    <scope>NUCLEOTIDE SEQUENCE [LARGE SCALE GENOMIC DNA]</scope>
    <source>
        <strain evidence="3 4">H18S-6</strain>
    </source>
</reference>
<dbReference type="Pfam" id="PF03372">
    <property type="entry name" value="Exo_endo_phos"/>
    <property type="match status" value="1"/>
</dbReference>
<proteinExistence type="predicted"/>
<evidence type="ECO:0000313" key="3">
    <source>
        <dbReference type="EMBL" id="KAE9625502.1"/>
    </source>
</evidence>
<dbReference type="EMBL" id="WSFO01000020">
    <property type="protein sequence ID" value="KAE9625502.1"/>
    <property type="molecule type" value="Genomic_DNA"/>
</dbReference>
<evidence type="ECO:0000313" key="4">
    <source>
        <dbReference type="Proteomes" id="UP000441586"/>
    </source>
</evidence>
<dbReference type="InterPro" id="IPR036691">
    <property type="entry name" value="Endo/exonu/phosph_ase_sf"/>
</dbReference>
<dbReference type="InterPro" id="IPR005135">
    <property type="entry name" value="Endo/exonuclease/phosphatase"/>
</dbReference>
<keyword evidence="1" id="KW-0732">Signal</keyword>
<organism evidence="3 4">
    <name type="scientific">Parasedimentitalea maritima</name>
    <dbReference type="NCBI Taxonomy" id="2578117"/>
    <lineage>
        <taxon>Bacteria</taxon>
        <taxon>Pseudomonadati</taxon>
        <taxon>Pseudomonadota</taxon>
        <taxon>Alphaproteobacteria</taxon>
        <taxon>Rhodobacterales</taxon>
        <taxon>Paracoccaceae</taxon>
        <taxon>Parasedimentitalea</taxon>
    </lineage>
</organism>
<accession>A0A6A4RAC3</accession>
<dbReference type="Gene3D" id="3.60.10.10">
    <property type="entry name" value="Endonuclease/exonuclease/phosphatase"/>
    <property type="match status" value="1"/>
</dbReference>
<feature type="domain" description="Endonuclease/exonuclease/phosphatase" evidence="2">
    <location>
        <begin position="30"/>
        <end position="322"/>
    </location>
</feature>
<feature type="chain" id="PRO_5025484714" description="Endonuclease/exonuclease/phosphatase domain-containing protein" evidence="1">
    <location>
        <begin position="25"/>
        <end position="376"/>
    </location>
</feature>
<feature type="signal peptide" evidence="1">
    <location>
        <begin position="1"/>
        <end position="24"/>
    </location>
</feature>
<evidence type="ECO:0000256" key="1">
    <source>
        <dbReference type="SAM" id="SignalP"/>
    </source>
</evidence>
<dbReference type="GO" id="GO:0003824">
    <property type="term" value="F:catalytic activity"/>
    <property type="evidence" value="ECO:0007669"/>
    <property type="project" value="InterPro"/>
</dbReference>
<name>A0A6A4RAC3_9RHOB</name>
<dbReference type="SUPFAM" id="SSF56219">
    <property type="entry name" value="DNase I-like"/>
    <property type="match status" value="1"/>
</dbReference>
<comment type="caution">
    <text evidence="3">The sequence shown here is derived from an EMBL/GenBank/DDBJ whole genome shotgun (WGS) entry which is preliminary data.</text>
</comment>
<protein>
    <recommendedName>
        <fullName evidence="2">Endonuclease/exonuclease/phosphatase domain-containing protein</fullName>
    </recommendedName>
</protein>
<dbReference type="Proteomes" id="UP000441586">
    <property type="component" value="Unassembled WGS sequence"/>
</dbReference>
<dbReference type="AlphaFoldDB" id="A0A6A4RAC3"/>
<evidence type="ECO:0000259" key="2">
    <source>
        <dbReference type="Pfam" id="PF03372"/>
    </source>
</evidence>
<sequence length="376" mass="39778">MKPYLGTLLASVMASGLMASTALAEAPRVMTWNINGGEQDKDILADNAFEMMLDIGDFDILVIQEVISSQQVSEIAEKIGFEHWAISDFSPPIEVTGKWFASLEVAVVSRTPLVAVAEWDTTGRLPNGDPYDPLSSDPSVPTESLDLGLTIVDGERPSRGFLRVDLEDGLSVYATHWKSSRGASGDDDLVNAAKRENNARGIAQNAAIVLSHGGSVIIAGDLNIQPIGKHERVGSDPDVDCKPSLNNCGAGGIDGYDDSMAILSDLENGYRLLSAEVPPTYLGGNFGPGAIDHIAVAGPLAGLFPEAATVSVAGTTYFGSDHSPVFSGAGTDGQDIVRTTAVAPVSDADRAAKSRRLIQEIRDRLNILEQMANETQ</sequence>
<dbReference type="RefSeq" id="WP_158981712.1">
    <property type="nucleotide sequence ID" value="NZ_WSFO01000020.1"/>
</dbReference>